<feature type="domain" description="Transposase IS4-like" evidence="2">
    <location>
        <begin position="3"/>
        <end position="129"/>
    </location>
</feature>
<proteinExistence type="predicted"/>
<evidence type="ECO:0000259" key="2">
    <source>
        <dbReference type="Pfam" id="PF01609"/>
    </source>
</evidence>
<dbReference type="GO" id="GO:0006313">
    <property type="term" value="P:DNA transposition"/>
    <property type="evidence" value="ECO:0007669"/>
    <property type="project" value="InterPro"/>
</dbReference>
<reference evidence="3 5" key="1">
    <citation type="submission" date="2018-05" db="EMBL/GenBank/DDBJ databases">
        <title>Legionella qingyii sp.nov., whole genome shotgun sequence.</title>
        <authorList>
            <person name="Wu H."/>
            <person name="Zhu Q."/>
            <person name="Hu C."/>
        </authorList>
    </citation>
    <scope>NUCLEOTIDE SEQUENCE [LARGE SCALE GENOMIC DNA]</scope>
    <source>
        <strain evidence="3 5">HEB18</strain>
    </source>
</reference>
<accession>A0A317U486</accession>
<protein>
    <submittedName>
        <fullName evidence="4">IS4/IS5 family transposase</fullName>
    </submittedName>
</protein>
<keyword evidence="1" id="KW-0812">Transmembrane</keyword>
<name>A0A317U486_9GAMM</name>
<gene>
    <name evidence="3" type="ORF">DGG96_09010</name>
    <name evidence="4" type="ORF">ELY20_10930</name>
</gene>
<dbReference type="PANTHER" id="PTHR30007:SF0">
    <property type="entry name" value="TRANSPOSASE"/>
    <property type="match status" value="1"/>
</dbReference>
<dbReference type="GO" id="GO:0003677">
    <property type="term" value="F:DNA binding"/>
    <property type="evidence" value="ECO:0007669"/>
    <property type="project" value="InterPro"/>
</dbReference>
<evidence type="ECO:0000313" key="4">
    <source>
        <dbReference type="EMBL" id="RUR22068.1"/>
    </source>
</evidence>
<dbReference type="EMBL" id="QHJG01000012">
    <property type="protein sequence ID" value="PWY56065.1"/>
    <property type="molecule type" value="Genomic_DNA"/>
</dbReference>
<keyword evidence="1" id="KW-0472">Membrane</keyword>
<dbReference type="InterPro" id="IPR002559">
    <property type="entry name" value="Transposase_11"/>
</dbReference>
<keyword evidence="1" id="KW-1133">Transmembrane helix</keyword>
<keyword evidence="6" id="KW-1185">Reference proteome</keyword>
<comment type="caution">
    <text evidence="3">The sequence shown here is derived from an EMBL/GenBank/DDBJ whole genome shotgun (WGS) entry which is preliminary data.</text>
</comment>
<dbReference type="GO" id="GO:0004803">
    <property type="term" value="F:transposase activity"/>
    <property type="evidence" value="ECO:0007669"/>
    <property type="project" value="InterPro"/>
</dbReference>
<reference evidence="4 6" key="2">
    <citation type="submission" date="2018-12" db="EMBL/GenBank/DDBJ databases">
        <title>Legionella sp,whole genome shotgun sequence.</title>
        <authorList>
            <person name="Wu H."/>
        </authorList>
    </citation>
    <scope>NUCLEOTIDE SEQUENCE [LARGE SCALE GENOMIC DNA]</scope>
    <source>
        <strain evidence="6">km489</strain>
        <strain evidence="4">Km489</strain>
    </source>
</reference>
<organism evidence="3 5">
    <name type="scientific">Legionella qingyii</name>
    <dbReference type="NCBI Taxonomy" id="2184757"/>
    <lineage>
        <taxon>Bacteria</taxon>
        <taxon>Pseudomonadati</taxon>
        <taxon>Pseudomonadota</taxon>
        <taxon>Gammaproteobacteria</taxon>
        <taxon>Legionellales</taxon>
        <taxon>Legionellaceae</taxon>
        <taxon>Legionella</taxon>
    </lineage>
</organism>
<dbReference type="EMBL" id="RZGX01000013">
    <property type="protein sequence ID" value="RUR22068.1"/>
    <property type="molecule type" value="Genomic_DNA"/>
</dbReference>
<evidence type="ECO:0000256" key="1">
    <source>
        <dbReference type="SAM" id="Phobius"/>
    </source>
</evidence>
<dbReference type="Proteomes" id="UP000287374">
    <property type="component" value="Unassembled WGS sequence"/>
</dbReference>
<dbReference type="OrthoDB" id="1551210at2"/>
<sequence length="144" mass="16801">MNTGYYGGKKIKGRKRHIVVDVLGLLLTVMVHSAGIQDRAVARLVITQRIVVFNSIKIIWADGGYTGSKLIDWALSLFNIVWTVVKRPRKIFKIVKFRWIVERTFRWMNYQRRLSKDYEFLLKSSEAFIKLSAIEIMVRRISPG</sequence>
<dbReference type="PANTHER" id="PTHR30007">
    <property type="entry name" value="PHP DOMAIN PROTEIN"/>
    <property type="match status" value="1"/>
</dbReference>
<dbReference type="Pfam" id="PF01609">
    <property type="entry name" value="DDE_Tnp_1"/>
    <property type="match status" value="1"/>
</dbReference>
<dbReference type="AlphaFoldDB" id="A0A317U486"/>
<evidence type="ECO:0000313" key="3">
    <source>
        <dbReference type="EMBL" id="PWY56065.1"/>
    </source>
</evidence>
<evidence type="ECO:0000313" key="5">
    <source>
        <dbReference type="Proteomes" id="UP000247152"/>
    </source>
</evidence>
<dbReference type="RefSeq" id="WP_110142389.1">
    <property type="nucleotide sequence ID" value="NZ_QHJG01000012.1"/>
</dbReference>
<evidence type="ECO:0000313" key="6">
    <source>
        <dbReference type="Proteomes" id="UP000287374"/>
    </source>
</evidence>
<dbReference type="Proteomes" id="UP000247152">
    <property type="component" value="Unassembled WGS sequence"/>
</dbReference>
<feature type="transmembrane region" description="Helical" evidence="1">
    <location>
        <begin position="18"/>
        <end position="36"/>
    </location>
</feature>